<dbReference type="HOGENOM" id="CLU_1463448_0_0_1"/>
<name>A0A0D9YIT5_9ORYZ</name>
<feature type="transmembrane region" description="Helical" evidence="1">
    <location>
        <begin position="87"/>
        <end position="108"/>
    </location>
</feature>
<keyword evidence="1" id="KW-1133">Transmembrane helix</keyword>
<reference evidence="3" key="1">
    <citation type="submission" date="2013-08" db="EMBL/GenBank/DDBJ databases">
        <title>Oryza genome evolution.</title>
        <authorList>
            <person name="Wing R.A."/>
            <person name="Panaud O."/>
            <person name="Oliveira A.C."/>
        </authorList>
    </citation>
    <scope>NUCLEOTIDE SEQUENCE</scope>
</reference>
<reference evidence="3" key="2">
    <citation type="submission" date="2015-04" db="UniProtKB">
        <authorList>
            <consortium name="EnsemblPlants"/>
        </authorList>
    </citation>
    <scope>IDENTIFICATION</scope>
</reference>
<dbReference type="AlphaFoldDB" id="A0A0D9YIT5"/>
<proteinExistence type="predicted"/>
<keyword evidence="2" id="KW-0732">Signal</keyword>
<evidence type="ECO:0000256" key="1">
    <source>
        <dbReference type="SAM" id="Phobius"/>
    </source>
</evidence>
<accession>A0A0D9YIT5</accession>
<evidence type="ECO:0000256" key="2">
    <source>
        <dbReference type="SAM" id="SignalP"/>
    </source>
</evidence>
<evidence type="ECO:0008006" key="5">
    <source>
        <dbReference type="Google" id="ProtNLM"/>
    </source>
</evidence>
<keyword evidence="4" id="KW-1185">Reference proteome</keyword>
<feature type="transmembrane region" description="Helical" evidence="1">
    <location>
        <begin position="26"/>
        <end position="42"/>
    </location>
</feature>
<feature type="chain" id="PRO_5002351628" description="PGG domain-containing protein" evidence="2">
    <location>
        <begin position="17"/>
        <end position="185"/>
    </location>
</feature>
<keyword evidence="1" id="KW-0812">Transmembrane</keyword>
<keyword evidence="1" id="KW-0472">Membrane</keyword>
<feature type="transmembrane region" description="Helical" evidence="1">
    <location>
        <begin position="54"/>
        <end position="75"/>
    </location>
</feature>
<reference evidence="3" key="3">
    <citation type="submission" date="2018-05" db="EMBL/GenBank/DDBJ databases">
        <title>OgluRS3 (Oryza glumaepatula Reference Sequence Version 3).</title>
        <authorList>
            <person name="Zhang J."/>
            <person name="Kudrna D."/>
            <person name="Lee S."/>
            <person name="Talag J."/>
            <person name="Welchert J."/>
            <person name="Wing R.A."/>
        </authorList>
    </citation>
    <scope>NUCLEOTIDE SEQUENCE [LARGE SCALE GENOMIC DNA]</scope>
</reference>
<protein>
    <recommendedName>
        <fullName evidence="5">PGG domain-containing protein</fullName>
    </recommendedName>
</protein>
<dbReference type="Gramene" id="OGLUM01G45070.1">
    <property type="protein sequence ID" value="OGLUM01G45070.1"/>
    <property type="gene ID" value="OGLUM01G45070"/>
</dbReference>
<dbReference type="EnsemblPlants" id="OGLUM01G45070.1">
    <property type="protein sequence ID" value="OGLUM01G45070.1"/>
    <property type="gene ID" value="OGLUM01G45070"/>
</dbReference>
<evidence type="ECO:0000313" key="3">
    <source>
        <dbReference type="EnsemblPlants" id="OGLUM01G45070.1"/>
    </source>
</evidence>
<organism evidence="3">
    <name type="scientific">Oryza glumipatula</name>
    <dbReference type="NCBI Taxonomy" id="40148"/>
    <lineage>
        <taxon>Eukaryota</taxon>
        <taxon>Viridiplantae</taxon>
        <taxon>Streptophyta</taxon>
        <taxon>Embryophyta</taxon>
        <taxon>Tracheophyta</taxon>
        <taxon>Spermatophyta</taxon>
        <taxon>Magnoliopsida</taxon>
        <taxon>Liliopsida</taxon>
        <taxon>Poales</taxon>
        <taxon>Poaceae</taxon>
        <taxon>BOP clade</taxon>
        <taxon>Oryzoideae</taxon>
        <taxon>Oryzeae</taxon>
        <taxon>Oryzinae</taxon>
        <taxon>Oryza</taxon>
    </lineage>
</organism>
<sequence length="185" mass="19910">MLNMVLVFHLLFVVDTEEHKSTLFVSVAGFVLDTVYLFLLGLRKSSQKFRCVGLFLMVISMFLFFVCSPILIYLIDLHFHVSKEQPLGALMYVMTVLTVITAGCSSLVGPVTATTRLHALSPHSISILYCSPSVFSSAARTPLTARGGGVLGVGAEVFLQPLDLGDTRMGIKEYDGSGDGAASGI</sequence>
<feature type="signal peptide" evidence="2">
    <location>
        <begin position="1"/>
        <end position="16"/>
    </location>
</feature>
<dbReference type="Proteomes" id="UP000026961">
    <property type="component" value="Chromosome 1"/>
</dbReference>
<evidence type="ECO:0000313" key="4">
    <source>
        <dbReference type="Proteomes" id="UP000026961"/>
    </source>
</evidence>